<dbReference type="CDD" id="cd00207">
    <property type="entry name" value="fer2"/>
    <property type="match status" value="1"/>
</dbReference>
<comment type="cofactor">
    <cofactor evidence="8">
        <name>[2Fe-2S] cluster</name>
        <dbReference type="ChEBI" id="CHEBI:190135"/>
    </cofactor>
</comment>
<dbReference type="InterPro" id="IPR001041">
    <property type="entry name" value="2Fe-2S_ferredoxin-type"/>
</dbReference>
<dbReference type="InterPro" id="IPR012675">
    <property type="entry name" value="Beta-grasp_dom_sf"/>
</dbReference>
<dbReference type="SUPFAM" id="SSF54292">
    <property type="entry name" value="2Fe-2S ferredoxin-like"/>
    <property type="match status" value="1"/>
</dbReference>
<evidence type="ECO:0000256" key="6">
    <source>
        <dbReference type="ARBA" id="ARBA00023004"/>
    </source>
</evidence>
<keyword evidence="5" id="KW-0249">Electron transport</keyword>
<accession>A0A7J5AQ46</accession>
<dbReference type="GO" id="GO:0051537">
    <property type="term" value="F:2 iron, 2 sulfur cluster binding"/>
    <property type="evidence" value="ECO:0007669"/>
    <property type="project" value="UniProtKB-KW"/>
</dbReference>
<dbReference type="Pfam" id="PF00111">
    <property type="entry name" value="Fer2"/>
    <property type="match status" value="1"/>
</dbReference>
<comment type="similarity">
    <text evidence="1">Belongs to the 2Fe2S plant-type ferredoxin family.</text>
</comment>
<proteinExistence type="inferred from homology"/>
<evidence type="ECO:0000313" key="11">
    <source>
        <dbReference type="Proteomes" id="UP000467305"/>
    </source>
</evidence>
<keyword evidence="3" id="KW-0001">2Fe-2S</keyword>
<evidence type="ECO:0000256" key="1">
    <source>
        <dbReference type="ARBA" id="ARBA00007874"/>
    </source>
</evidence>
<comment type="caution">
    <text evidence="10">The sequence shown here is derived from an EMBL/GenBank/DDBJ whole genome shotgun (WGS) entry which is preliminary data.</text>
</comment>
<keyword evidence="4" id="KW-0479">Metal-binding</keyword>
<evidence type="ECO:0000259" key="9">
    <source>
        <dbReference type="Pfam" id="PF00111"/>
    </source>
</evidence>
<sequence>MNVFSLVISLILNVVLAFKSFSTSLDIVFFLSYKLPYADRVGAIAVCAAKVLDGSITQPDQSYLDDDQLDDGYLLTCVAYATTDCIILTHQEHKINGGK</sequence>
<dbReference type="EMBL" id="WAAU01000008">
    <property type="protein sequence ID" value="KAB1159741.1"/>
    <property type="molecule type" value="Genomic_DNA"/>
</dbReference>
<evidence type="ECO:0000256" key="7">
    <source>
        <dbReference type="ARBA" id="ARBA00023014"/>
    </source>
</evidence>
<keyword evidence="11" id="KW-1185">Reference proteome</keyword>
<dbReference type="PANTHER" id="PTHR43112">
    <property type="entry name" value="FERREDOXIN"/>
    <property type="match status" value="1"/>
</dbReference>
<evidence type="ECO:0000256" key="2">
    <source>
        <dbReference type="ARBA" id="ARBA00022448"/>
    </source>
</evidence>
<dbReference type="PANTHER" id="PTHR43112:SF3">
    <property type="entry name" value="FERREDOXIN-2, CHLOROPLASTIC"/>
    <property type="match status" value="1"/>
</dbReference>
<dbReference type="Proteomes" id="UP000467305">
    <property type="component" value="Unassembled WGS sequence"/>
</dbReference>
<dbReference type="OrthoDB" id="1450227at2"/>
<evidence type="ECO:0000256" key="5">
    <source>
        <dbReference type="ARBA" id="ARBA00022982"/>
    </source>
</evidence>
<protein>
    <submittedName>
        <fullName evidence="10">2Fe-2S iron-sulfur cluster binding domain-containing protein</fullName>
    </submittedName>
</protein>
<evidence type="ECO:0000256" key="3">
    <source>
        <dbReference type="ARBA" id="ARBA00022714"/>
    </source>
</evidence>
<keyword evidence="2" id="KW-0813">Transport</keyword>
<dbReference type="GO" id="GO:0046872">
    <property type="term" value="F:metal ion binding"/>
    <property type="evidence" value="ECO:0007669"/>
    <property type="project" value="UniProtKB-KW"/>
</dbReference>
<keyword evidence="6" id="KW-0408">Iron</keyword>
<dbReference type="AlphaFoldDB" id="A0A7J5AQ46"/>
<gene>
    <name evidence="10" type="ORF">F7018_05375</name>
</gene>
<organism evidence="10 11">
    <name type="scientific">Tenacibaculum aiptasiae</name>
    <dbReference type="NCBI Taxonomy" id="426481"/>
    <lineage>
        <taxon>Bacteria</taxon>
        <taxon>Pseudomonadati</taxon>
        <taxon>Bacteroidota</taxon>
        <taxon>Flavobacteriia</taxon>
        <taxon>Flavobacteriales</taxon>
        <taxon>Flavobacteriaceae</taxon>
        <taxon>Tenacibaculum</taxon>
    </lineage>
</organism>
<reference evidence="10 11" key="1">
    <citation type="submission" date="2019-09" db="EMBL/GenBank/DDBJ databases">
        <authorList>
            <person name="Cao W.R."/>
        </authorList>
    </citation>
    <scope>NUCLEOTIDE SEQUENCE [LARGE SCALE GENOMIC DNA]</scope>
    <source>
        <strain evidence="11">a4</strain>
    </source>
</reference>
<name>A0A7J5AQ46_9FLAO</name>
<keyword evidence="7" id="KW-0411">Iron-sulfur</keyword>
<dbReference type="InterPro" id="IPR036010">
    <property type="entry name" value="2Fe-2S_ferredoxin-like_sf"/>
</dbReference>
<feature type="domain" description="2Fe-2S ferredoxin-type" evidence="9">
    <location>
        <begin position="46"/>
        <end position="82"/>
    </location>
</feature>
<evidence type="ECO:0000313" key="10">
    <source>
        <dbReference type="EMBL" id="KAB1159741.1"/>
    </source>
</evidence>
<dbReference type="Gene3D" id="3.10.20.30">
    <property type="match status" value="1"/>
</dbReference>
<evidence type="ECO:0000256" key="4">
    <source>
        <dbReference type="ARBA" id="ARBA00022723"/>
    </source>
</evidence>
<evidence type="ECO:0000256" key="8">
    <source>
        <dbReference type="ARBA" id="ARBA00034078"/>
    </source>
</evidence>